<accession>A0A0E9XVN2</accession>
<name>A0A0E9XVN2_ANGAN</name>
<organism evidence="1">
    <name type="scientific">Anguilla anguilla</name>
    <name type="common">European freshwater eel</name>
    <name type="synonym">Muraena anguilla</name>
    <dbReference type="NCBI Taxonomy" id="7936"/>
    <lineage>
        <taxon>Eukaryota</taxon>
        <taxon>Metazoa</taxon>
        <taxon>Chordata</taxon>
        <taxon>Craniata</taxon>
        <taxon>Vertebrata</taxon>
        <taxon>Euteleostomi</taxon>
        <taxon>Actinopterygii</taxon>
        <taxon>Neopterygii</taxon>
        <taxon>Teleostei</taxon>
        <taxon>Anguilliformes</taxon>
        <taxon>Anguillidae</taxon>
        <taxon>Anguilla</taxon>
    </lineage>
</organism>
<reference evidence="1" key="2">
    <citation type="journal article" date="2015" name="Fish Shellfish Immunol.">
        <title>Early steps in the European eel (Anguilla anguilla)-Vibrio vulnificus interaction in the gills: Role of the RtxA13 toxin.</title>
        <authorList>
            <person name="Callol A."/>
            <person name="Pajuelo D."/>
            <person name="Ebbesson L."/>
            <person name="Teles M."/>
            <person name="MacKenzie S."/>
            <person name="Amaro C."/>
        </authorList>
    </citation>
    <scope>NUCLEOTIDE SEQUENCE</scope>
</reference>
<reference evidence="1" key="1">
    <citation type="submission" date="2014-11" db="EMBL/GenBank/DDBJ databases">
        <authorList>
            <person name="Amaro Gonzalez C."/>
        </authorList>
    </citation>
    <scope>NUCLEOTIDE SEQUENCE</scope>
</reference>
<sequence>MAYQNLKHELRTMKLMKFKIFNKVYHPYTKCNSLSLVV</sequence>
<protein>
    <submittedName>
        <fullName evidence="1">Uncharacterized protein</fullName>
    </submittedName>
</protein>
<proteinExistence type="predicted"/>
<dbReference type="AlphaFoldDB" id="A0A0E9XVN2"/>
<dbReference type="EMBL" id="GBXM01002101">
    <property type="protein sequence ID" value="JAI06477.1"/>
    <property type="molecule type" value="Transcribed_RNA"/>
</dbReference>
<evidence type="ECO:0000313" key="1">
    <source>
        <dbReference type="EMBL" id="JAI06477.1"/>
    </source>
</evidence>